<evidence type="ECO:0000256" key="1">
    <source>
        <dbReference type="SAM" id="MobiDB-lite"/>
    </source>
</evidence>
<accession>A0A835MSB3</accession>
<feature type="region of interest" description="Disordered" evidence="1">
    <location>
        <begin position="75"/>
        <end position="96"/>
    </location>
</feature>
<protein>
    <submittedName>
        <fullName evidence="2">Uncharacterized protein</fullName>
    </submittedName>
</protein>
<reference evidence="2 3" key="1">
    <citation type="submission" date="2020-10" db="EMBL/GenBank/DDBJ databases">
        <title>Plant Genome Project.</title>
        <authorList>
            <person name="Zhang R.-G."/>
        </authorList>
    </citation>
    <scope>NUCLEOTIDE SEQUENCE [LARGE SCALE GENOMIC DNA]</scope>
    <source>
        <strain evidence="2">FAFU-HL-1</strain>
        <tissue evidence="2">Leaf</tissue>
    </source>
</reference>
<sequence>MTIQKWLEMAGKLLHPLVIILLVSQLTFLKATSASRTGDNLLYNTRYMLSSDPNTQHQKITKRGAWRANLEYNDYSNTGANGRHTPEPPTVRGGNN</sequence>
<dbReference type="Proteomes" id="UP000657918">
    <property type="component" value="Chromosome 8"/>
</dbReference>
<organism evidence="2 3">
    <name type="scientific">Salix dunnii</name>
    <dbReference type="NCBI Taxonomy" id="1413687"/>
    <lineage>
        <taxon>Eukaryota</taxon>
        <taxon>Viridiplantae</taxon>
        <taxon>Streptophyta</taxon>
        <taxon>Embryophyta</taxon>
        <taxon>Tracheophyta</taxon>
        <taxon>Spermatophyta</taxon>
        <taxon>Magnoliopsida</taxon>
        <taxon>eudicotyledons</taxon>
        <taxon>Gunneridae</taxon>
        <taxon>Pentapetalae</taxon>
        <taxon>rosids</taxon>
        <taxon>fabids</taxon>
        <taxon>Malpighiales</taxon>
        <taxon>Salicaceae</taxon>
        <taxon>Saliceae</taxon>
        <taxon>Salix</taxon>
    </lineage>
</organism>
<proteinExistence type="predicted"/>
<comment type="caution">
    <text evidence="2">The sequence shown here is derived from an EMBL/GenBank/DDBJ whole genome shotgun (WGS) entry which is preliminary data.</text>
</comment>
<dbReference type="AlphaFoldDB" id="A0A835MSB3"/>
<evidence type="ECO:0000313" key="3">
    <source>
        <dbReference type="Proteomes" id="UP000657918"/>
    </source>
</evidence>
<gene>
    <name evidence="2" type="ORF">SADUNF_Sadunf08G0070000</name>
</gene>
<name>A0A835MSB3_9ROSI</name>
<evidence type="ECO:0000313" key="2">
    <source>
        <dbReference type="EMBL" id="KAF9677077.1"/>
    </source>
</evidence>
<keyword evidence="3" id="KW-1185">Reference proteome</keyword>
<dbReference type="EMBL" id="JADGMS010000008">
    <property type="protein sequence ID" value="KAF9677077.1"/>
    <property type="molecule type" value="Genomic_DNA"/>
</dbReference>
<dbReference type="OrthoDB" id="843546at2759"/>